<dbReference type="GO" id="GO:0019079">
    <property type="term" value="P:viral genome replication"/>
    <property type="evidence" value="ECO:0007669"/>
    <property type="project" value="InterPro"/>
</dbReference>
<reference evidence="3 4" key="1">
    <citation type="submission" date="2016-02" db="EMBL/GenBank/DDBJ databases">
        <title>Genome analysis of coral dinoflagellate symbionts highlights evolutionary adaptations to a symbiotic lifestyle.</title>
        <authorList>
            <person name="Aranda M."/>
            <person name="Li Y."/>
            <person name="Liew Y.J."/>
            <person name="Baumgarten S."/>
            <person name="Simakov O."/>
            <person name="Wilson M."/>
            <person name="Piel J."/>
            <person name="Ashoor H."/>
            <person name="Bougouffa S."/>
            <person name="Bajic V.B."/>
            <person name="Ryu T."/>
            <person name="Ravasi T."/>
            <person name="Bayer T."/>
            <person name="Micklem G."/>
            <person name="Kim H."/>
            <person name="Bhak J."/>
            <person name="Lajeunesse T.C."/>
            <person name="Voolstra C.R."/>
        </authorList>
    </citation>
    <scope>NUCLEOTIDE SEQUENCE [LARGE SCALE GENOMIC DNA]</scope>
    <source>
        <strain evidence="3 4">CCMP2467</strain>
    </source>
</reference>
<dbReference type="AlphaFoldDB" id="A0A1Q9DST6"/>
<protein>
    <recommendedName>
        <fullName evidence="2">Parvovirus non-structural protein 1 helicase domain-containing protein</fullName>
    </recommendedName>
</protein>
<feature type="compositionally biased region" description="Basic and acidic residues" evidence="1">
    <location>
        <begin position="452"/>
        <end position="465"/>
    </location>
</feature>
<accession>A0A1Q9DST6</accession>
<evidence type="ECO:0000313" key="3">
    <source>
        <dbReference type="EMBL" id="OLP98227.1"/>
    </source>
</evidence>
<organism evidence="3 4">
    <name type="scientific">Symbiodinium microadriaticum</name>
    <name type="common">Dinoflagellate</name>
    <name type="synonym">Zooxanthella microadriatica</name>
    <dbReference type="NCBI Taxonomy" id="2951"/>
    <lineage>
        <taxon>Eukaryota</taxon>
        <taxon>Sar</taxon>
        <taxon>Alveolata</taxon>
        <taxon>Dinophyceae</taxon>
        <taxon>Suessiales</taxon>
        <taxon>Symbiodiniaceae</taxon>
        <taxon>Symbiodinium</taxon>
    </lineage>
</organism>
<dbReference type="InterPro" id="IPR001257">
    <property type="entry name" value="Parvovirus_NS1_helicase"/>
</dbReference>
<dbReference type="EMBL" id="LSRX01000404">
    <property type="protein sequence ID" value="OLP98227.1"/>
    <property type="molecule type" value="Genomic_DNA"/>
</dbReference>
<keyword evidence="4" id="KW-1185">Reference proteome</keyword>
<feature type="domain" description="Parvovirus non-structural protein 1 helicase" evidence="2">
    <location>
        <begin position="217"/>
        <end position="335"/>
    </location>
</feature>
<dbReference type="OrthoDB" id="406104at2759"/>
<evidence type="ECO:0000256" key="1">
    <source>
        <dbReference type="SAM" id="MobiDB-lite"/>
    </source>
</evidence>
<evidence type="ECO:0000259" key="2">
    <source>
        <dbReference type="Pfam" id="PF01057"/>
    </source>
</evidence>
<feature type="region of interest" description="Disordered" evidence="1">
    <location>
        <begin position="447"/>
        <end position="471"/>
    </location>
</feature>
<sequence length="471" mass="53574">MNRTDNDAKPVGPDDQRLVYFWTWSGVDAAVTREEVARRIQNAYHTNQATIQHMAVFRERHQNSQSPLEREWHFHVIVQTTAACRWRQIARHLHQQEHATMHAATGPQGRSTYWSAFAYCYVPSAKKPLADLDSEYWLSPGHPDILDRLTKARKPNSRIPPLVFGAIIQAQSIHSVDALCVYAQQQQNAGDSRWVTLCYQCPHKKLQDRINAIWAVASAPQRIRDSQATHMDFLRKAAEHVCICDGRAVPGWEFILRLNGIDVDFYKDAVLRLFQHGGGKGFNHYYYGAPSSGKTALTRPIIALFDSYTMLKPQVNTSFALQSLIGKKAVVWNDFRWPHPPLAWADMLNMLDNESFQIAVPKTDGAVDYEWNRSGKENVICVLTSNDPIVYVSGNVVNKLETSAWNERFGTMLHFSGHIDQPDPAFKQLSKCTRCYSHWLLHSTIPAAPSTPDRRPALREAERTRTPPGLH</sequence>
<comment type="caution">
    <text evidence="3">The sequence shown here is derived from an EMBL/GenBank/DDBJ whole genome shotgun (WGS) entry which is preliminary data.</text>
</comment>
<proteinExistence type="predicted"/>
<dbReference type="OMA" id="ISTAWEM"/>
<gene>
    <name evidence="3" type="ORF">AK812_SmicGene19365</name>
</gene>
<dbReference type="InterPro" id="IPR027417">
    <property type="entry name" value="P-loop_NTPase"/>
</dbReference>
<dbReference type="Proteomes" id="UP000186817">
    <property type="component" value="Unassembled WGS sequence"/>
</dbReference>
<dbReference type="Gene3D" id="3.40.50.300">
    <property type="entry name" value="P-loop containing nucleotide triphosphate hydrolases"/>
    <property type="match status" value="1"/>
</dbReference>
<dbReference type="Pfam" id="PF01057">
    <property type="entry name" value="Parvo_NS1"/>
    <property type="match status" value="1"/>
</dbReference>
<evidence type="ECO:0000313" key="4">
    <source>
        <dbReference type="Proteomes" id="UP000186817"/>
    </source>
</evidence>
<name>A0A1Q9DST6_SYMMI</name>
<dbReference type="SUPFAM" id="SSF52540">
    <property type="entry name" value="P-loop containing nucleoside triphosphate hydrolases"/>
    <property type="match status" value="1"/>
</dbReference>